<dbReference type="CDD" id="cd00914">
    <property type="entry name" value="PCD_DCoH_subfamily_b"/>
    <property type="match status" value="1"/>
</dbReference>
<dbReference type="PANTHER" id="PTHR12599:SF0">
    <property type="entry name" value="PTERIN-4-ALPHA-CARBINOLAMINE DEHYDRATASE"/>
    <property type="match status" value="1"/>
</dbReference>
<evidence type="ECO:0000256" key="2">
    <source>
        <dbReference type="ARBA" id="ARBA00006472"/>
    </source>
</evidence>
<dbReference type="InterPro" id="IPR036428">
    <property type="entry name" value="PCD_sf"/>
</dbReference>
<dbReference type="Pfam" id="PF01329">
    <property type="entry name" value="Pterin_4a"/>
    <property type="match status" value="1"/>
</dbReference>
<comment type="catalytic activity">
    <reaction evidence="1 4">
        <text>(4aS,6R)-4a-hydroxy-L-erythro-5,6,7,8-tetrahydrobiopterin = (6R)-L-erythro-6,7-dihydrobiopterin + H2O</text>
        <dbReference type="Rhea" id="RHEA:11920"/>
        <dbReference type="ChEBI" id="CHEBI:15377"/>
        <dbReference type="ChEBI" id="CHEBI:15642"/>
        <dbReference type="ChEBI" id="CHEBI:43120"/>
        <dbReference type="EC" id="4.2.1.96"/>
    </reaction>
</comment>
<sequence length="93" mass="10828">MPVERLSAAQIEQGLEELPEWGLDQRKLYRHFVFPTFIEAWGFMSEVALLAETQNHHPEWTNVYGRVEIYLTTHDAGGISERDFRLARAIDLL</sequence>
<dbReference type="NCBIfam" id="NF002018">
    <property type="entry name" value="PRK00823.1-3"/>
    <property type="match status" value="1"/>
</dbReference>
<dbReference type="PANTHER" id="PTHR12599">
    <property type="entry name" value="PTERIN-4-ALPHA-CARBINOLAMINE DEHYDRATASE"/>
    <property type="match status" value="1"/>
</dbReference>
<organism evidence="5 6">
    <name type="scientific">Kineobactrum salinum</name>
    <dbReference type="NCBI Taxonomy" id="2708301"/>
    <lineage>
        <taxon>Bacteria</taxon>
        <taxon>Pseudomonadati</taxon>
        <taxon>Pseudomonadota</taxon>
        <taxon>Gammaproteobacteria</taxon>
        <taxon>Cellvibrionales</taxon>
        <taxon>Halieaceae</taxon>
        <taxon>Kineobactrum</taxon>
    </lineage>
</organism>
<evidence type="ECO:0000256" key="3">
    <source>
        <dbReference type="ARBA" id="ARBA00023239"/>
    </source>
</evidence>
<dbReference type="NCBIfam" id="NF002017">
    <property type="entry name" value="PRK00823.1-2"/>
    <property type="match status" value="1"/>
</dbReference>
<dbReference type="GO" id="GO:0008124">
    <property type="term" value="F:4-alpha-hydroxytetrahydrobiopterin dehydratase activity"/>
    <property type="evidence" value="ECO:0007669"/>
    <property type="project" value="UniProtKB-UniRule"/>
</dbReference>
<proteinExistence type="inferred from homology"/>
<dbReference type="EMBL" id="CP048711">
    <property type="protein sequence ID" value="QIB67382.1"/>
    <property type="molecule type" value="Genomic_DNA"/>
</dbReference>
<name>A0A6C0U5D9_9GAMM</name>
<comment type="similarity">
    <text evidence="2 4">Belongs to the pterin-4-alpha-carbinolamine dehydratase family.</text>
</comment>
<keyword evidence="3 4" id="KW-0456">Lyase</keyword>
<dbReference type="EC" id="4.2.1.96" evidence="4"/>
<dbReference type="Gene3D" id="3.30.1360.20">
    <property type="entry name" value="Transcriptional coactivator/pterin dehydratase"/>
    <property type="match status" value="1"/>
</dbReference>
<reference evidence="5 6" key="1">
    <citation type="submission" date="2020-02" db="EMBL/GenBank/DDBJ databases">
        <title>Genome sequencing for Kineobactrum sp. M2.</title>
        <authorList>
            <person name="Park S.-J."/>
        </authorList>
    </citation>
    <scope>NUCLEOTIDE SEQUENCE [LARGE SCALE GENOMIC DNA]</scope>
    <source>
        <strain evidence="5 6">M2</strain>
    </source>
</reference>
<dbReference type="RefSeq" id="WP_163496809.1">
    <property type="nucleotide sequence ID" value="NZ_CP048711.1"/>
</dbReference>
<gene>
    <name evidence="5" type="ORF">G3T16_20285</name>
</gene>
<dbReference type="HAMAP" id="MF_00434">
    <property type="entry name" value="Pterin_4_alpha"/>
    <property type="match status" value="1"/>
</dbReference>
<protein>
    <recommendedName>
        <fullName evidence="4">Putative pterin-4-alpha-carbinolamine dehydratase</fullName>
        <shortName evidence="4">PHS</shortName>
        <ecNumber evidence="4">4.2.1.96</ecNumber>
    </recommendedName>
    <alternativeName>
        <fullName evidence="4">4-alpha-hydroxy-tetrahydropterin dehydratase</fullName>
    </alternativeName>
    <alternativeName>
        <fullName evidence="4">Pterin carbinolamine dehydratase</fullName>
        <shortName evidence="4">PCD</shortName>
    </alternativeName>
</protein>
<keyword evidence="6" id="KW-1185">Reference proteome</keyword>
<dbReference type="KEGG" id="kim:G3T16_20285"/>
<dbReference type="InterPro" id="IPR001533">
    <property type="entry name" value="Pterin_deHydtase"/>
</dbReference>
<evidence type="ECO:0000256" key="1">
    <source>
        <dbReference type="ARBA" id="ARBA00001554"/>
    </source>
</evidence>
<dbReference type="Proteomes" id="UP000477680">
    <property type="component" value="Chromosome"/>
</dbReference>
<evidence type="ECO:0000313" key="6">
    <source>
        <dbReference type="Proteomes" id="UP000477680"/>
    </source>
</evidence>
<evidence type="ECO:0000313" key="5">
    <source>
        <dbReference type="EMBL" id="QIB67382.1"/>
    </source>
</evidence>
<evidence type="ECO:0000256" key="4">
    <source>
        <dbReference type="HAMAP-Rule" id="MF_00434"/>
    </source>
</evidence>
<dbReference type="GO" id="GO:0006729">
    <property type="term" value="P:tetrahydrobiopterin biosynthetic process"/>
    <property type="evidence" value="ECO:0007669"/>
    <property type="project" value="InterPro"/>
</dbReference>
<accession>A0A6C0U5D9</accession>
<dbReference type="SUPFAM" id="SSF55248">
    <property type="entry name" value="PCD-like"/>
    <property type="match status" value="1"/>
</dbReference>
<dbReference type="AlphaFoldDB" id="A0A6C0U5D9"/>